<dbReference type="InterPro" id="IPR008936">
    <property type="entry name" value="Rho_GTPase_activation_prot"/>
</dbReference>
<dbReference type="SUPFAM" id="SSF48350">
    <property type="entry name" value="GTPase activation domain, GAP"/>
    <property type="match status" value="1"/>
</dbReference>
<dbReference type="AlphaFoldDB" id="A0A3M0L5B1"/>
<name>A0A3M0L5B1_HIRRU</name>
<dbReference type="OrthoDB" id="27389at2759"/>
<gene>
    <name evidence="3" type="ORF">DUI87_05061</name>
</gene>
<keyword evidence="4" id="KW-1185">Reference proteome</keyword>
<dbReference type="Proteomes" id="UP000269221">
    <property type="component" value="Unassembled WGS sequence"/>
</dbReference>
<feature type="region of interest" description="Disordered" evidence="1">
    <location>
        <begin position="304"/>
        <end position="333"/>
    </location>
</feature>
<protein>
    <submittedName>
        <fullName evidence="3">Uncharacterized protein</fullName>
    </submittedName>
</protein>
<comment type="caution">
    <text evidence="3">The sequence shown here is derived from an EMBL/GenBank/DDBJ whole genome shotgun (WGS) entry which is preliminary data.</text>
</comment>
<sequence length="353" mass="37351">MKITSYVGGTSGNGSHGRTRKMWLPWLLVLWQGLAGTAWAPGKKALAAGGCPSGRLWQPSYMDDGMLPRPMQELLGALHQQRPRKEGIFCKAESASVVQELWQALDHGLPVDMASQLVLLLAVILKGGQDVAGCQPAPPGAAAGTAAHISQHASTSHTTCSNPAICLGPNLLNALQEKQLELHAMPAENDKAGLSSDGKGCLAHSQAPGLSARLFSAQVKVLVDFMLENADDIFGEETAGPEESRVPTEVCTGRSKKSCAGKTKVALQAEQTRSPTQNSCPHASTFLPEIHQEDSIEATVLKAKKAEPPPDLPPSKETESSTEALDKAGAPVSLPKLSSALVKKIYTNDQEAY</sequence>
<feature type="compositionally biased region" description="Basic and acidic residues" evidence="1">
    <location>
        <begin position="304"/>
        <end position="319"/>
    </location>
</feature>
<evidence type="ECO:0000313" key="4">
    <source>
        <dbReference type="Proteomes" id="UP000269221"/>
    </source>
</evidence>
<dbReference type="PANTHER" id="PTHR23179:SF3">
    <property type="entry name" value="RHO GTPASE-ACTIVATING PROTEIN 20"/>
    <property type="match status" value="1"/>
</dbReference>
<keyword evidence="2" id="KW-0732">Signal</keyword>
<evidence type="ECO:0000256" key="2">
    <source>
        <dbReference type="SAM" id="SignalP"/>
    </source>
</evidence>
<feature type="signal peptide" evidence="2">
    <location>
        <begin position="1"/>
        <end position="36"/>
    </location>
</feature>
<reference evidence="3 4" key="1">
    <citation type="submission" date="2018-07" db="EMBL/GenBank/DDBJ databases">
        <title>A high quality draft genome assembly of the barn swallow (H. rustica rustica).</title>
        <authorList>
            <person name="Formenti G."/>
            <person name="Chiara M."/>
            <person name="Poveda L."/>
            <person name="Francoijs K.-J."/>
            <person name="Bonisoli-Alquati A."/>
            <person name="Canova L."/>
            <person name="Gianfranceschi L."/>
            <person name="Horner D.S."/>
            <person name="Saino N."/>
        </authorList>
    </citation>
    <scope>NUCLEOTIDE SEQUENCE [LARGE SCALE GENOMIC DNA]</scope>
    <source>
        <strain evidence="3">Chelidonia</strain>
        <tissue evidence="3">Blood</tissue>
    </source>
</reference>
<dbReference type="EMBL" id="QRBI01000097">
    <property type="protein sequence ID" value="RMC18180.1"/>
    <property type="molecule type" value="Genomic_DNA"/>
</dbReference>
<organism evidence="3 4">
    <name type="scientific">Hirundo rustica rustica</name>
    <dbReference type="NCBI Taxonomy" id="333673"/>
    <lineage>
        <taxon>Eukaryota</taxon>
        <taxon>Metazoa</taxon>
        <taxon>Chordata</taxon>
        <taxon>Craniata</taxon>
        <taxon>Vertebrata</taxon>
        <taxon>Euteleostomi</taxon>
        <taxon>Archelosauria</taxon>
        <taxon>Archosauria</taxon>
        <taxon>Dinosauria</taxon>
        <taxon>Saurischia</taxon>
        <taxon>Theropoda</taxon>
        <taxon>Coelurosauria</taxon>
        <taxon>Aves</taxon>
        <taxon>Neognathae</taxon>
        <taxon>Neoaves</taxon>
        <taxon>Telluraves</taxon>
        <taxon>Australaves</taxon>
        <taxon>Passeriformes</taxon>
        <taxon>Sylvioidea</taxon>
        <taxon>Hirundinidae</taxon>
        <taxon>Hirundo</taxon>
    </lineage>
</organism>
<evidence type="ECO:0000256" key="1">
    <source>
        <dbReference type="SAM" id="MobiDB-lite"/>
    </source>
</evidence>
<evidence type="ECO:0000313" key="3">
    <source>
        <dbReference type="EMBL" id="RMC18180.1"/>
    </source>
</evidence>
<dbReference type="GO" id="GO:0005096">
    <property type="term" value="F:GTPase activator activity"/>
    <property type="evidence" value="ECO:0007669"/>
    <property type="project" value="TreeGrafter"/>
</dbReference>
<dbReference type="STRING" id="333673.A0A3M0L5B1"/>
<proteinExistence type="predicted"/>
<dbReference type="PANTHER" id="PTHR23179">
    <property type="entry name" value="T-CELL ACTIVATION RHO GTPASE ACTIVATING PROTEIN-RELATED"/>
    <property type="match status" value="1"/>
</dbReference>
<accession>A0A3M0L5B1</accession>
<feature type="chain" id="PRO_5018147783" evidence="2">
    <location>
        <begin position="37"/>
        <end position="353"/>
    </location>
</feature>
<dbReference type="Gene3D" id="1.10.555.10">
    <property type="entry name" value="Rho GTPase activation protein"/>
    <property type="match status" value="1"/>
</dbReference>